<dbReference type="Gene3D" id="3.40.50.1580">
    <property type="entry name" value="Nucleoside phosphorylase domain"/>
    <property type="match status" value="1"/>
</dbReference>
<keyword evidence="4 7" id="KW-0378">Hydrolase</keyword>
<dbReference type="InterPro" id="IPR000845">
    <property type="entry name" value="Nucleoside_phosphorylase_d"/>
</dbReference>
<sequence>MMRVLILAAMDIEYQFLYESLEDVTEHKITPWITGYDGYLSGLFVTIIKMGIAKVNAGVVTGLALQRHTYDLVINTGVAGGLHESLQVGDVVVSDMVAYHDVDVRAFGYMLGQVPGLEPIFDSQDSSFVSSYINGVAHNHDYIVRSGLIVTGDQFIGSEDHLHQIHKHFPSALAVEMEGAAVAHVATLFKVPFIVIRAISDKADGKAPMTYEEFLELASRRSSQIVRELLYVASTKSG</sequence>
<dbReference type="EMBL" id="JAATLK010000001">
    <property type="protein sequence ID" value="NIZ47566.1"/>
    <property type="molecule type" value="Genomic_DNA"/>
</dbReference>
<evidence type="ECO:0000256" key="2">
    <source>
        <dbReference type="ARBA" id="ARBA00011974"/>
    </source>
</evidence>
<dbReference type="GO" id="GO:0009164">
    <property type="term" value="P:nucleoside catabolic process"/>
    <property type="evidence" value="ECO:0007669"/>
    <property type="project" value="InterPro"/>
</dbReference>
<dbReference type="InterPro" id="IPR035994">
    <property type="entry name" value="Nucleoside_phosphorylase_sf"/>
</dbReference>
<dbReference type="Pfam" id="PF01048">
    <property type="entry name" value="PNP_UDP_1"/>
    <property type="match status" value="1"/>
</dbReference>
<keyword evidence="3" id="KW-0028">Amino-acid biosynthesis</keyword>
<dbReference type="NCBIfam" id="TIGR01704">
    <property type="entry name" value="MTA_SAH-Nsdase"/>
    <property type="match status" value="1"/>
</dbReference>
<evidence type="ECO:0000313" key="7">
    <source>
        <dbReference type="EMBL" id="NIZ47566.1"/>
    </source>
</evidence>
<dbReference type="GO" id="GO:0008930">
    <property type="term" value="F:methylthioadenosine nucleosidase activity"/>
    <property type="evidence" value="ECO:0007669"/>
    <property type="project" value="InterPro"/>
</dbReference>
<dbReference type="GO" id="GO:0008782">
    <property type="term" value="F:adenosylhomocysteine nucleosidase activity"/>
    <property type="evidence" value="ECO:0007669"/>
    <property type="project" value="UniProtKB-EC"/>
</dbReference>
<dbReference type="GO" id="GO:0019284">
    <property type="term" value="P:L-methionine salvage from S-adenosylmethionine"/>
    <property type="evidence" value="ECO:0007669"/>
    <property type="project" value="TreeGrafter"/>
</dbReference>
<evidence type="ECO:0000256" key="3">
    <source>
        <dbReference type="ARBA" id="ARBA00022605"/>
    </source>
</evidence>
<reference evidence="7" key="1">
    <citation type="submission" date="2020-03" db="EMBL/GenBank/DDBJ databases">
        <title>Spirochaetal bacteria isolated from arthropods constitute a novel genus Entomospira genus novum within the order Spirochaetales.</title>
        <authorList>
            <person name="Grana-Miraglia L."/>
            <person name="Sikutova S."/>
            <person name="Fingerle V."/>
            <person name="Sing A."/>
            <person name="Castillo-Ramirez S."/>
            <person name="Margos G."/>
            <person name="Rudolf I."/>
        </authorList>
    </citation>
    <scope>NUCLEOTIDE SEQUENCE</scope>
    <source>
        <strain evidence="7">BR208</strain>
    </source>
</reference>
<proteinExistence type="predicted"/>
<evidence type="ECO:0000256" key="4">
    <source>
        <dbReference type="ARBA" id="ARBA00022801"/>
    </source>
</evidence>
<dbReference type="GO" id="GO:0005829">
    <property type="term" value="C:cytosol"/>
    <property type="evidence" value="ECO:0007669"/>
    <property type="project" value="TreeGrafter"/>
</dbReference>
<dbReference type="NCBIfam" id="NF004079">
    <property type="entry name" value="PRK05584.1"/>
    <property type="match status" value="1"/>
</dbReference>
<dbReference type="AlphaFoldDB" id="A0A968KTN3"/>
<keyword evidence="8" id="KW-1185">Reference proteome</keyword>
<evidence type="ECO:0000256" key="1">
    <source>
        <dbReference type="ARBA" id="ARBA00004945"/>
    </source>
</evidence>
<organism evidence="7 8">
    <name type="scientific">Entomospira nematocerorum</name>
    <dbReference type="NCBI Taxonomy" id="2719987"/>
    <lineage>
        <taxon>Bacteria</taxon>
        <taxon>Pseudomonadati</taxon>
        <taxon>Spirochaetota</taxon>
        <taxon>Spirochaetia</taxon>
        <taxon>Spirochaetales</taxon>
        <taxon>Spirochaetaceae</taxon>
        <taxon>Entomospira</taxon>
    </lineage>
</organism>
<dbReference type="EC" id="3.2.2.9" evidence="2"/>
<feature type="domain" description="Nucleoside phosphorylase" evidence="6">
    <location>
        <begin position="4"/>
        <end position="230"/>
    </location>
</feature>
<gene>
    <name evidence="7" type="ORF">HCT46_06550</name>
</gene>
<comment type="caution">
    <text evidence="7">The sequence shown here is derived from an EMBL/GenBank/DDBJ whole genome shotgun (WGS) entry which is preliminary data.</text>
</comment>
<dbReference type="CDD" id="cd09008">
    <property type="entry name" value="MTAN"/>
    <property type="match status" value="1"/>
</dbReference>
<dbReference type="SUPFAM" id="SSF53167">
    <property type="entry name" value="Purine and uridine phosphorylases"/>
    <property type="match status" value="1"/>
</dbReference>
<dbReference type="RefSeq" id="WP_167704034.1">
    <property type="nucleotide sequence ID" value="NZ_CP118168.1"/>
</dbReference>
<dbReference type="PANTHER" id="PTHR46832:SF1">
    <property type="entry name" value="5'-METHYLTHIOADENOSINE_S-ADENOSYLHOMOCYSTEINE NUCLEOSIDASE"/>
    <property type="match status" value="1"/>
</dbReference>
<dbReference type="PANTHER" id="PTHR46832">
    <property type="entry name" value="5'-METHYLTHIOADENOSINE/S-ADENOSYLHOMOCYSTEINE NUCLEOSIDASE"/>
    <property type="match status" value="1"/>
</dbReference>
<dbReference type="InterPro" id="IPR010049">
    <property type="entry name" value="MTA_SAH_Nsdase"/>
</dbReference>
<protein>
    <recommendedName>
        <fullName evidence="2">adenosylhomocysteine nucleosidase</fullName>
        <ecNumber evidence="2">3.2.2.9</ecNumber>
    </recommendedName>
</protein>
<keyword evidence="7" id="KW-0326">Glycosidase</keyword>
<dbReference type="Proteomes" id="UP000752013">
    <property type="component" value="Unassembled WGS sequence"/>
</dbReference>
<dbReference type="GO" id="GO:0019509">
    <property type="term" value="P:L-methionine salvage from methylthioadenosine"/>
    <property type="evidence" value="ECO:0007669"/>
    <property type="project" value="InterPro"/>
</dbReference>
<evidence type="ECO:0000313" key="8">
    <source>
        <dbReference type="Proteomes" id="UP000752013"/>
    </source>
</evidence>
<accession>A0A968KTN3</accession>
<name>A0A968KTN3_9SPIO</name>
<evidence type="ECO:0000256" key="5">
    <source>
        <dbReference type="ARBA" id="ARBA00023167"/>
    </source>
</evidence>
<evidence type="ECO:0000259" key="6">
    <source>
        <dbReference type="Pfam" id="PF01048"/>
    </source>
</evidence>
<keyword evidence="5" id="KW-0486">Methionine biosynthesis</keyword>
<comment type="pathway">
    <text evidence="1">Amino-acid biosynthesis; L-methionine biosynthesis via salvage pathway; S-methyl-5-thio-alpha-D-ribose 1-phosphate from S-methyl-5'-thioadenosine (hydrolase route): step 1/2.</text>
</comment>